<evidence type="ECO:0000259" key="1">
    <source>
        <dbReference type="Pfam" id="PF14231"/>
    </source>
</evidence>
<dbReference type="OrthoDB" id="8905397at2"/>
<protein>
    <submittedName>
        <fullName evidence="3">GXWXG protein</fullName>
    </submittedName>
</protein>
<organism evidence="3 4">
    <name type="scientific">Tropicimonas isoalkanivorans</name>
    <dbReference type="NCBI Taxonomy" id="441112"/>
    <lineage>
        <taxon>Bacteria</taxon>
        <taxon>Pseudomonadati</taxon>
        <taxon>Pseudomonadota</taxon>
        <taxon>Alphaproteobacteria</taxon>
        <taxon>Rhodobacterales</taxon>
        <taxon>Roseobacteraceae</taxon>
        <taxon>Tropicimonas</taxon>
    </lineage>
</organism>
<dbReference type="RefSeq" id="WP_093358994.1">
    <property type="nucleotide sequence ID" value="NZ_FOLG01000001.1"/>
</dbReference>
<reference evidence="3 4" key="1">
    <citation type="submission" date="2016-10" db="EMBL/GenBank/DDBJ databases">
        <authorList>
            <person name="de Groot N.N."/>
        </authorList>
    </citation>
    <scope>NUCLEOTIDE SEQUENCE [LARGE SCALE GENOMIC DNA]</scope>
    <source>
        <strain evidence="3 4">DSM 19548</strain>
    </source>
</reference>
<feature type="domain" description="DUF4334" evidence="2">
    <location>
        <begin position="124"/>
        <end position="179"/>
    </location>
</feature>
<dbReference type="STRING" id="441112.SAMN04488094_101435"/>
<dbReference type="Pfam" id="PF14232">
    <property type="entry name" value="DUF4334"/>
    <property type="match status" value="1"/>
</dbReference>
<feature type="domain" description="GXWXG" evidence="1">
    <location>
        <begin position="23"/>
        <end position="81"/>
    </location>
</feature>
<dbReference type="EMBL" id="FOLG01000001">
    <property type="protein sequence ID" value="SFB77478.1"/>
    <property type="molecule type" value="Genomic_DNA"/>
</dbReference>
<accession>A0A1I1DWS7</accession>
<proteinExistence type="predicted"/>
<dbReference type="Pfam" id="PF14231">
    <property type="entry name" value="GXWXG"/>
    <property type="match status" value="1"/>
</dbReference>
<evidence type="ECO:0000313" key="3">
    <source>
        <dbReference type="EMBL" id="SFB77478.1"/>
    </source>
</evidence>
<evidence type="ECO:0000313" key="4">
    <source>
        <dbReference type="Proteomes" id="UP000198728"/>
    </source>
</evidence>
<name>A0A1I1DWS7_9RHOB</name>
<sequence length="188" mass="20693">MSADAEKRLEELEQGSSSSDAWAFYDSLPAASLEQMIGAWRGSGVPTGHVFDGMLEEFGWHGKRFETTEIAHPLVFEKPDGSLFYLNPARLPMGMVLDHVDLARSSASASFFRLSSGMLATKDPQARLRMIEYRGVVTASMVYDALPIIDVFRAVGPDTLIGAMDMRGFEQPFLFALRREASPAPLDA</sequence>
<dbReference type="InterPro" id="IPR025568">
    <property type="entry name" value="DUF4334"/>
</dbReference>
<dbReference type="InterPro" id="IPR025951">
    <property type="entry name" value="GXWXG_dom"/>
</dbReference>
<dbReference type="Proteomes" id="UP000198728">
    <property type="component" value="Unassembled WGS sequence"/>
</dbReference>
<keyword evidence="4" id="KW-1185">Reference proteome</keyword>
<evidence type="ECO:0000259" key="2">
    <source>
        <dbReference type="Pfam" id="PF14232"/>
    </source>
</evidence>
<gene>
    <name evidence="3" type="ORF">SAMN04488094_101435</name>
</gene>
<dbReference type="AlphaFoldDB" id="A0A1I1DWS7"/>
<dbReference type="Gene3D" id="2.40.128.580">
    <property type="entry name" value="GXWXG domain"/>
    <property type="match status" value="1"/>
</dbReference>